<dbReference type="InterPro" id="IPR038665">
    <property type="entry name" value="Voltage-dep_anion_channel_sf"/>
</dbReference>
<feature type="transmembrane region" description="Helical" evidence="5">
    <location>
        <begin position="37"/>
        <end position="55"/>
    </location>
</feature>
<evidence type="ECO:0000313" key="7">
    <source>
        <dbReference type="Proteomes" id="UP000245695"/>
    </source>
</evidence>
<protein>
    <submittedName>
        <fullName evidence="6">C4-dicarboxylate transporter/malic acid transporter</fullName>
    </submittedName>
</protein>
<dbReference type="InterPro" id="IPR052951">
    <property type="entry name" value="Tellurite_res_ion_channel"/>
</dbReference>
<dbReference type="EMBL" id="LN650648">
    <property type="protein sequence ID" value="CEI71825.1"/>
    <property type="molecule type" value="Genomic_DNA"/>
</dbReference>
<feature type="transmembrane region" description="Helical" evidence="5">
    <location>
        <begin position="245"/>
        <end position="263"/>
    </location>
</feature>
<keyword evidence="3 5" id="KW-1133">Transmembrane helix</keyword>
<comment type="subcellular location">
    <subcellularLocation>
        <location evidence="1">Membrane</location>
        <topology evidence="1">Multi-pass membrane protein</topology>
    </subcellularLocation>
</comment>
<feature type="transmembrane region" description="Helical" evidence="5">
    <location>
        <begin position="156"/>
        <end position="175"/>
    </location>
</feature>
<dbReference type="GO" id="GO:0005886">
    <property type="term" value="C:plasma membrane"/>
    <property type="evidence" value="ECO:0007669"/>
    <property type="project" value="TreeGrafter"/>
</dbReference>
<evidence type="ECO:0000313" key="6">
    <source>
        <dbReference type="EMBL" id="CEI71825.1"/>
    </source>
</evidence>
<dbReference type="Gene3D" id="1.50.10.150">
    <property type="entry name" value="Voltage-dependent anion channel"/>
    <property type="match status" value="1"/>
</dbReference>
<evidence type="ECO:0000256" key="2">
    <source>
        <dbReference type="ARBA" id="ARBA00022692"/>
    </source>
</evidence>
<feature type="transmembrane region" description="Helical" evidence="5">
    <location>
        <begin position="126"/>
        <end position="144"/>
    </location>
</feature>
<proteinExistence type="predicted"/>
<keyword evidence="7" id="KW-1185">Reference proteome</keyword>
<dbReference type="Pfam" id="PF03595">
    <property type="entry name" value="SLAC1"/>
    <property type="match status" value="1"/>
</dbReference>
<dbReference type="PANTHER" id="PTHR37955">
    <property type="entry name" value="TELLURITE RESISTANCE PROTEIN TEHA"/>
    <property type="match status" value="1"/>
</dbReference>
<dbReference type="KEGG" id="rhom:FRIFI_0275"/>
<gene>
    <name evidence="6" type="ORF">FRIFI_0275</name>
</gene>
<feature type="transmembrane region" description="Helical" evidence="5">
    <location>
        <begin position="213"/>
        <end position="233"/>
    </location>
</feature>
<name>A0A2P2BN52_9FIRM</name>
<feature type="transmembrane region" description="Helical" evidence="5">
    <location>
        <begin position="67"/>
        <end position="87"/>
    </location>
</feature>
<evidence type="ECO:0000256" key="3">
    <source>
        <dbReference type="ARBA" id="ARBA00022989"/>
    </source>
</evidence>
<evidence type="ECO:0000256" key="4">
    <source>
        <dbReference type="ARBA" id="ARBA00023136"/>
    </source>
</evidence>
<dbReference type="CDD" id="cd09325">
    <property type="entry name" value="TDT_C4-dicarb_trans"/>
    <property type="match status" value="1"/>
</dbReference>
<dbReference type="GO" id="GO:0046583">
    <property type="term" value="F:monoatomic cation efflux transmembrane transporter activity"/>
    <property type="evidence" value="ECO:0007669"/>
    <property type="project" value="TreeGrafter"/>
</dbReference>
<feature type="transmembrane region" description="Helical" evidence="5">
    <location>
        <begin position="93"/>
        <end position="114"/>
    </location>
</feature>
<organism evidence="6 7">
    <name type="scientific">Romboutsia hominis</name>
    <dbReference type="NCBI Taxonomy" id="1507512"/>
    <lineage>
        <taxon>Bacteria</taxon>
        <taxon>Bacillati</taxon>
        <taxon>Bacillota</taxon>
        <taxon>Clostridia</taxon>
        <taxon>Peptostreptococcales</taxon>
        <taxon>Peptostreptococcaceae</taxon>
        <taxon>Romboutsia</taxon>
    </lineage>
</organism>
<dbReference type="PANTHER" id="PTHR37955:SF1">
    <property type="entry name" value="DEP DOMAIN-CONTAINING PROTEIN"/>
    <property type="match status" value="1"/>
</dbReference>
<dbReference type="AlphaFoldDB" id="A0A2P2BN52"/>
<evidence type="ECO:0000256" key="1">
    <source>
        <dbReference type="ARBA" id="ARBA00004141"/>
    </source>
</evidence>
<dbReference type="InterPro" id="IPR004695">
    <property type="entry name" value="SLAC1/Mae1/Ssu1/TehA"/>
</dbReference>
<dbReference type="RefSeq" id="WP_166504798.1">
    <property type="nucleotide sequence ID" value="NZ_LN650648.1"/>
</dbReference>
<dbReference type="Proteomes" id="UP000245695">
    <property type="component" value="Chromosome 1"/>
</dbReference>
<reference evidence="6 7" key="1">
    <citation type="submission" date="2014-09" db="EMBL/GenBank/DDBJ databases">
        <authorList>
            <person name="Hornung B.V."/>
        </authorList>
    </citation>
    <scope>NUCLEOTIDE SEQUENCE [LARGE SCALE GENOMIC DNA]</scope>
    <source>
        <strain evidence="6 7">FRIFI</strain>
    </source>
</reference>
<feature type="transmembrane region" description="Helical" evidence="5">
    <location>
        <begin position="279"/>
        <end position="304"/>
    </location>
</feature>
<evidence type="ECO:0000256" key="5">
    <source>
        <dbReference type="SAM" id="Phobius"/>
    </source>
</evidence>
<sequence length="317" mass="35164">MKDNFKNIPIALSAISLGFMGLGTAFAGFNILWVRHIAVLFSVICLGLIFLKYVMHPKVVLEEIKHPVLGSVYPTVCMTLMVIAVYFNDFNHVIGKGTWVFAIALHFIISIFFFKEMFKEFKLDKMIPGWFIPSVGIGVGAVTSGPMNMPLLSDIVFYYALAMFAIITPIMIYRLKKHSKLQGPAKSTIMIFTAPASVCLAGCLATSNMENQILVNILAILTYISIIYSYVLLPQLIREKSLPHLAPLTFPLSIGVIASQRYVKYLGNKNSNLQGICEILLYVQCVVATLVIAYVVIKAVCLLFSKFKTVDDKGLSV</sequence>
<keyword evidence="2 5" id="KW-0812">Transmembrane</keyword>
<keyword evidence="4 5" id="KW-0472">Membrane</keyword>
<accession>A0A2P2BN52</accession>